<evidence type="ECO:0000256" key="1">
    <source>
        <dbReference type="ARBA" id="ARBA00006139"/>
    </source>
</evidence>
<evidence type="ECO:0000313" key="15">
    <source>
        <dbReference type="Proteomes" id="UP000057181"/>
    </source>
</evidence>
<dbReference type="UniPathway" id="UPA00665"/>
<proteinExistence type="inferred from homology"/>
<feature type="transmembrane region" description="Helical" evidence="9">
    <location>
        <begin position="144"/>
        <end position="167"/>
    </location>
</feature>
<keyword evidence="16" id="KW-1185">Reference proteome</keyword>
<dbReference type="Pfam" id="PF01252">
    <property type="entry name" value="Peptidase_A8"/>
    <property type="match status" value="1"/>
</dbReference>
<protein>
    <recommendedName>
        <fullName evidence="9">Lipoprotein signal peptidase</fullName>
        <ecNumber evidence="9">3.4.23.36</ecNumber>
    </recommendedName>
    <alternativeName>
        <fullName evidence="9">Prolipoprotein signal peptidase</fullName>
    </alternativeName>
    <alternativeName>
        <fullName evidence="9">Signal peptidase II</fullName>
        <shortName evidence="9">SPase II</shortName>
    </alternativeName>
</protein>
<comment type="subcellular location">
    <subcellularLocation>
        <location evidence="9">Cell membrane</location>
        <topology evidence="9">Multi-pass membrane protein</topology>
    </subcellularLocation>
</comment>
<dbReference type="PROSITE" id="PS00855">
    <property type="entry name" value="SPASE_II"/>
    <property type="match status" value="1"/>
</dbReference>
<evidence type="ECO:0000313" key="14">
    <source>
        <dbReference type="EMBL" id="GEO91957.1"/>
    </source>
</evidence>
<dbReference type="EMBL" id="CP013254">
    <property type="protein sequence ID" value="ALU39867.1"/>
    <property type="molecule type" value="Genomic_DNA"/>
</dbReference>
<accession>A0A0U3G9U1</accession>
<keyword evidence="4 9" id="KW-0812">Transmembrane</keyword>
<keyword evidence="8 9" id="KW-0472">Membrane</keyword>
<feature type="active site" evidence="9">
    <location>
        <position position="136"/>
    </location>
</feature>
<evidence type="ECO:0000256" key="11">
    <source>
        <dbReference type="RuleBase" id="RU004181"/>
    </source>
</evidence>
<reference evidence="13 15" key="1">
    <citation type="submission" date="2015-11" db="EMBL/GenBank/DDBJ databases">
        <title>Complete Genome Sequence of Kocuria flava strain HO-9041.</title>
        <authorList>
            <person name="Zhou M."/>
            <person name="Dai J."/>
        </authorList>
    </citation>
    <scope>NUCLEOTIDE SEQUENCE [LARGE SCALE GENOMIC DNA]</scope>
    <source>
        <strain evidence="13 15">HO-9041</strain>
    </source>
</reference>
<dbReference type="RefSeq" id="WP_058858575.1">
    <property type="nucleotide sequence ID" value="NZ_BJZR01000026.1"/>
</dbReference>
<comment type="similarity">
    <text evidence="1 9 11">Belongs to the peptidase A8 family.</text>
</comment>
<dbReference type="GO" id="GO:0006508">
    <property type="term" value="P:proteolysis"/>
    <property type="evidence" value="ECO:0007669"/>
    <property type="project" value="UniProtKB-KW"/>
</dbReference>
<organism evidence="13 15">
    <name type="scientific">Kocuria flava</name>
    <dbReference type="NCBI Taxonomy" id="446860"/>
    <lineage>
        <taxon>Bacteria</taxon>
        <taxon>Bacillati</taxon>
        <taxon>Actinomycetota</taxon>
        <taxon>Actinomycetes</taxon>
        <taxon>Micrococcales</taxon>
        <taxon>Micrococcaceae</taxon>
        <taxon>Kocuria</taxon>
    </lineage>
</organism>
<evidence type="ECO:0000256" key="12">
    <source>
        <dbReference type="SAM" id="MobiDB-lite"/>
    </source>
</evidence>
<dbReference type="EC" id="3.4.23.36" evidence="9"/>
<feature type="transmembrane region" description="Helical" evidence="9">
    <location>
        <begin position="103"/>
        <end position="124"/>
    </location>
</feature>
<dbReference type="Proteomes" id="UP000321155">
    <property type="component" value="Unassembled WGS sequence"/>
</dbReference>
<comment type="pathway">
    <text evidence="9">Protein modification; lipoprotein biosynthesis (signal peptide cleavage).</text>
</comment>
<keyword evidence="5 9" id="KW-0064">Aspartyl protease</keyword>
<feature type="region of interest" description="Disordered" evidence="12">
    <location>
        <begin position="176"/>
        <end position="202"/>
    </location>
</feature>
<evidence type="ECO:0000256" key="6">
    <source>
        <dbReference type="ARBA" id="ARBA00022801"/>
    </source>
</evidence>
<evidence type="ECO:0000256" key="5">
    <source>
        <dbReference type="ARBA" id="ARBA00022750"/>
    </source>
</evidence>
<feature type="transmembrane region" description="Helical" evidence="9">
    <location>
        <begin position="77"/>
        <end position="96"/>
    </location>
</feature>
<name>A0A0U3G9U1_9MICC</name>
<comment type="caution">
    <text evidence="9">Lacks conserved residue(s) required for the propagation of feature annotation.</text>
</comment>
<dbReference type="EMBL" id="BJZR01000026">
    <property type="protein sequence ID" value="GEO91957.1"/>
    <property type="molecule type" value="Genomic_DNA"/>
</dbReference>
<evidence type="ECO:0000313" key="13">
    <source>
        <dbReference type="EMBL" id="ALU39867.1"/>
    </source>
</evidence>
<dbReference type="KEGG" id="kfv:AS188_09035"/>
<evidence type="ECO:0000256" key="4">
    <source>
        <dbReference type="ARBA" id="ARBA00022692"/>
    </source>
</evidence>
<keyword evidence="6 9" id="KW-0378">Hydrolase</keyword>
<dbReference type="InterPro" id="IPR001872">
    <property type="entry name" value="Peptidase_A8"/>
</dbReference>
<keyword evidence="2 9" id="KW-1003">Cell membrane</keyword>
<dbReference type="STRING" id="446860.AS188_09035"/>
<keyword evidence="7 9" id="KW-1133">Transmembrane helix</keyword>
<feature type="active site" evidence="9">
    <location>
        <position position="150"/>
    </location>
</feature>
<evidence type="ECO:0000256" key="7">
    <source>
        <dbReference type="ARBA" id="ARBA00022989"/>
    </source>
</evidence>
<evidence type="ECO:0000256" key="8">
    <source>
        <dbReference type="ARBA" id="ARBA00023136"/>
    </source>
</evidence>
<reference evidence="14 16" key="2">
    <citation type="submission" date="2019-07" db="EMBL/GenBank/DDBJ databases">
        <title>Whole genome shotgun sequence of Kocuria flava NBRC 107626.</title>
        <authorList>
            <person name="Hosoyama A."/>
            <person name="Uohara A."/>
            <person name="Ohji S."/>
            <person name="Ichikawa N."/>
        </authorList>
    </citation>
    <scope>NUCLEOTIDE SEQUENCE [LARGE SCALE GENOMIC DNA]</scope>
    <source>
        <strain evidence="14 16">NBRC 107626</strain>
    </source>
</reference>
<dbReference type="HAMAP" id="MF_00161">
    <property type="entry name" value="LspA"/>
    <property type="match status" value="1"/>
</dbReference>
<feature type="compositionally biased region" description="Gly residues" evidence="12">
    <location>
        <begin position="176"/>
        <end position="190"/>
    </location>
</feature>
<dbReference type="NCBIfam" id="TIGR00077">
    <property type="entry name" value="lspA"/>
    <property type="match status" value="1"/>
</dbReference>
<evidence type="ECO:0000256" key="10">
    <source>
        <dbReference type="RuleBase" id="RU000594"/>
    </source>
</evidence>
<dbReference type="Proteomes" id="UP000057181">
    <property type="component" value="Chromosome"/>
</dbReference>
<dbReference type="PRINTS" id="PR00781">
    <property type="entry name" value="LIPOSIGPTASE"/>
</dbReference>
<dbReference type="GO" id="GO:0005886">
    <property type="term" value="C:plasma membrane"/>
    <property type="evidence" value="ECO:0007669"/>
    <property type="project" value="UniProtKB-SubCell"/>
</dbReference>
<dbReference type="PANTHER" id="PTHR33695:SF1">
    <property type="entry name" value="LIPOPROTEIN SIGNAL PEPTIDASE"/>
    <property type="match status" value="1"/>
</dbReference>
<evidence type="ECO:0000256" key="3">
    <source>
        <dbReference type="ARBA" id="ARBA00022670"/>
    </source>
</evidence>
<evidence type="ECO:0000256" key="9">
    <source>
        <dbReference type="HAMAP-Rule" id="MF_00161"/>
    </source>
</evidence>
<dbReference type="GO" id="GO:0004190">
    <property type="term" value="F:aspartic-type endopeptidase activity"/>
    <property type="evidence" value="ECO:0007669"/>
    <property type="project" value="UniProtKB-UniRule"/>
</dbReference>
<comment type="function">
    <text evidence="9 10">This protein specifically catalyzes the removal of signal peptides from prolipoproteins.</text>
</comment>
<comment type="catalytic activity">
    <reaction evidence="9 10">
        <text>Release of signal peptides from bacterial membrane prolipoproteins. Hydrolyzes -Xaa-Yaa-Zaa-|-(S,diacylglyceryl)Cys-, in which Xaa is hydrophobic (preferably Leu), and Yaa (Ala or Ser) and Zaa (Gly or Ala) have small, neutral side chains.</text>
        <dbReference type="EC" id="3.4.23.36"/>
    </reaction>
</comment>
<feature type="compositionally biased region" description="Low complexity" evidence="12">
    <location>
        <begin position="191"/>
        <end position="202"/>
    </location>
</feature>
<keyword evidence="3 9" id="KW-0645">Protease</keyword>
<evidence type="ECO:0000256" key="2">
    <source>
        <dbReference type="ARBA" id="ARBA00022475"/>
    </source>
</evidence>
<sequence>MTDRPRDPAARPAPAARRAVLPLAVGAALLVYALDQLTKWWAVAQLVPGVRVPVVDGLLWWQFIRNPGAAFSLGEDITWVFTLVMAVVSVAVAVTLRRVRSRAWALALGLVLGGALGNLTDRLLREPGFGVGHVVDFIAVPRFAIFNVADCGVVVGVGLVVLLTLLGRELDGTRTGRGAGGTAAPGGGQPAGAPGPEEQARG</sequence>
<gene>
    <name evidence="9" type="primary">lspA</name>
    <name evidence="13" type="ORF">AS188_09035</name>
    <name evidence="14" type="ORF">KFL01_12630</name>
</gene>
<evidence type="ECO:0000313" key="16">
    <source>
        <dbReference type="Proteomes" id="UP000321155"/>
    </source>
</evidence>
<dbReference type="OrthoDB" id="4308908at2"/>
<dbReference type="AlphaFoldDB" id="A0A0U3G9U1"/>
<dbReference type="PANTHER" id="PTHR33695">
    <property type="entry name" value="LIPOPROTEIN SIGNAL PEPTIDASE"/>
    <property type="match status" value="1"/>
</dbReference>